<reference evidence="2 3" key="1">
    <citation type="submission" date="2016-10" db="EMBL/GenBank/DDBJ databases">
        <authorList>
            <person name="de Groot N.N."/>
        </authorList>
    </citation>
    <scope>NUCLEOTIDE SEQUENCE [LARGE SCALE GENOMIC DNA]</scope>
    <source>
        <strain evidence="2 3">R-24608</strain>
    </source>
</reference>
<dbReference type="Proteomes" id="UP000183656">
    <property type="component" value="Unassembled WGS sequence"/>
</dbReference>
<dbReference type="Pfam" id="PF04214">
    <property type="entry name" value="DUF411"/>
    <property type="match status" value="1"/>
</dbReference>
<dbReference type="AlphaFoldDB" id="A0A1I7GEX3"/>
<keyword evidence="1" id="KW-0732">Signal</keyword>
<dbReference type="PROSITE" id="PS51318">
    <property type="entry name" value="TAT"/>
    <property type="match status" value="1"/>
</dbReference>
<dbReference type="InterPro" id="IPR006311">
    <property type="entry name" value="TAT_signal"/>
</dbReference>
<organism evidence="2 3">
    <name type="scientific">Paenacidovorax caeni</name>
    <dbReference type="NCBI Taxonomy" id="343013"/>
    <lineage>
        <taxon>Bacteria</taxon>
        <taxon>Pseudomonadati</taxon>
        <taxon>Pseudomonadota</taxon>
        <taxon>Betaproteobacteria</taxon>
        <taxon>Burkholderiales</taxon>
        <taxon>Comamonadaceae</taxon>
        <taxon>Paenacidovorax</taxon>
    </lineage>
</organism>
<feature type="signal peptide" evidence="1">
    <location>
        <begin position="1"/>
        <end position="28"/>
    </location>
</feature>
<dbReference type="InterPro" id="IPR007332">
    <property type="entry name" value="DUF411"/>
</dbReference>
<dbReference type="EMBL" id="FPBX01000005">
    <property type="protein sequence ID" value="SFU46990.1"/>
    <property type="molecule type" value="Genomic_DNA"/>
</dbReference>
<evidence type="ECO:0000256" key="1">
    <source>
        <dbReference type="SAM" id="SignalP"/>
    </source>
</evidence>
<feature type="chain" id="PRO_5010213431" evidence="1">
    <location>
        <begin position="29"/>
        <end position="162"/>
    </location>
</feature>
<evidence type="ECO:0000313" key="2">
    <source>
        <dbReference type="EMBL" id="SFU46990.1"/>
    </source>
</evidence>
<protein>
    <submittedName>
        <fullName evidence="2">Uncharacterized conserved protein</fullName>
    </submittedName>
</protein>
<gene>
    <name evidence="2" type="ORF">SAMN04489707_100567</name>
</gene>
<evidence type="ECO:0000313" key="3">
    <source>
        <dbReference type="Proteomes" id="UP000183656"/>
    </source>
</evidence>
<proteinExistence type="predicted"/>
<name>A0A1I7GEX3_9BURK</name>
<dbReference type="RefSeq" id="WP_411914286.1">
    <property type="nucleotide sequence ID" value="NZ_CYIG01000009.1"/>
</dbReference>
<sequence length="162" mass="17305">MTAMHPPLRRRQWLAAACAALAAPTLWAARADTAVEVWKDPQCGCCADWIAHMQAEGFRVTVHESGNTAVRARLGLPARLGSCHTALAGGYLIEGHVPAADVKKLLAEKPKALGLAVPGMPVGSPGMDGPAYNGRKDPYDVLLVTRNVMNSDVSTRVFTSYR</sequence>
<keyword evidence="3" id="KW-1185">Reference proteome</keyword>
<dbReference type="STRING" id="343013.SAMN04489707_100567"/>
<accession>A0A1I7GEX3</accession>